<dbReference type="Pfam" id="PF08352">
    <property type="entry name" value="oligo_HPY"/>
    <property type="match status" value="1"/>
</dbReference>
<comment type="caution">
    <text evidence="5">The sequence shown here is derived from an EMBL/GenBank/DDBJ whole genome shotgun (WGS) entry which is preliminary data.</text>
</comment>
<keyword evidence="6" id="KW-1185">Reference proteome</keyword>
<keyword evidence="3 5" id="KW-0067">ATP-binding</keyword>
<dbReference type="Proteomes" id="UP000239494">
    <property type="component" value="Unassembled WGS sequence"/>
</dbReference>
<dbReference type="InterPro" id="IPR013563">
    <property type="entry name" value="Oligopep_ABC_C"/>
</dbReference>
<dbReference type="CDD" id="cd03257">
    <property type="entry name" value="ABC_NikE_OppD_transporters"/>
    <property type="match status" value="1"/>
</dbReference>
<keyword evidence="1" id="KW-0813">Transport</keyword>
<dbReference type="PANTHER" id="PTHR43776">
    <property type="entry name" value="TRANSPORT ATP-BINDING PROTEIN"/>
    <property type="match status" value="1"/>
</dbReference>
<dbReference type="PANTHER" id="PTHR43776:SF8">
    <property type="entry name" value="ABC TRANSPORTER, ATP-BINDING PROTEIN"/>
    <property type="match status" value="1"/>
</dbReference>
<evidence type="ECO:0000259" key="4">
    <source>
        <dbReference type="PROSITE" id="PS50893"/>
    </source>
</evidence>
<dbReference type="Pfam" id="PF00005">
    <property type="entry name" value="ABC_tran"/>
    <property type="match status" value="1"/>
</dbReference>
<dbReference type="InterPro" id="IPR003593">
    <property type="entry name" value="AAA+_ATPase"/>
</dbReference>
<sequence length="289" mass="31711">MTTLVARDLVKDFGVRDGLRRRSLRAVDRVSFTLEPGRTVALVGESGSGKSTIAKMIARLEKPSGGSIAVTGPDGVEVPDKDYRHRVQMVFQDPFASLNPFHTVEHHLARPLRLHGRARGAEETARLVSELLERVTLPASFASRRPHELSGGQRQRVAIARALAPGAEIVVADEPVSMLDVSIRLGILKLLARLQKEEDLAVLYITHDLATARHFSDEILVLYRGRVVERGPSDRVILDPRHPYTKLLAAASPNPDARDRVFEVGRAAVEAAGATAAYDHHTGRWEEAA</sequence>
<dbReference type="SMART" id="SM00382">
    <property type="entry name" value="AAA"/>
    <property type="match status" value="1"/>
</dbReference>
<organism evidence="5 6">
    <name type="scientific">Umezawaea tangerina</name>
    <dbReference type="NCBI Taxonomy" id="84725"/>
    <lineage>
        <taxon>Bacteria</taxon>
        <taxon>Bacillati</taxon>
        <taxon>Actinomycetota</taxon>
        <taxon>Actinomycetes</taxon>
        <taxon>Pseudonocardiales</taxon>
        <taxon>Pseudonocardiaceae</taxon>
        <taxon>Umezawaea</taxon>
    </lineage>
</organism>
<dbReference type="InterPro" id="IPR027417">
    <property type="entry name" value="P-loop_NTPase"/>
</dbReference>
<dbReference type="InterPro" id="IPR050319">
    <property type="entry name" value="ABC_transp_ATP-bind"/>
</dbReference>
<dbReference type="PROSITE" id="PS50893">
    <property type="entry name" value="ABC_TRANSPORTER_2"/>
    <property type="match status" value="1"/>
</dbReference>
<evidence type="ECO:0000256" key="2">
    <source>
        <dbReference type="ARBA" id="ARBA00022741"/>
    </source>
</evidence>
<dbReference type="GO" id="GO:0005524">
    <property type="term" value="F:ATP binding"/>
    <property type="evidence" value="ECO:0007669"/>
    <property type="project" value="UniProtKB-KW"/>
</dbReference>
<dbReference type="OrthoDB" id="5170605at2"/>
<evidence type="ECO:0000256" key="3">
    <source>
        <dbReference type="ARBA" id="ARBA00022840"/>
    </source>
</evidence>
<evidence type="ECO:0000313" key="6">
    <source>
        <dbReference type="Proteomes" id="UP000239494"/>
    </source>
</evidence>
<dbReference type="RefSeq" id="WP_106190061.1">
    <property type="nucleotide sequence ID" value="NZ_PVTF01000008.1"/>
</dbReference>
<dbReference type="AlphaFoldDB" id="A0A2T0SZB9"/>
<feature type="domain" description="ABC transporter" evidence="4">
    <location>
        <begin position="4"/>
        <end position="249"/>
    </location>
</feature>
<reference evidence="5 6" key="1">
    <citation type="submission" date="2018-03" db="EMBL/GenBank/DDBJ databases">
        <title>Genomic Encyclopedia of Archaeal and Bacterial Type Strains, Phase II (KMG-II): from individual species to whole genera.</title>
        <authorList>
            <person name="Goeker M."/>
        </authorList>
    </citation>
    <scope>NUCLEOTIDE SEQUENCE [LARGE SCALE GENOMIC DNA]</scope>
    <source>
        <strain evidence="5 6">DSM 44720</strain>
    </source>
</reference>
<dbReference type="InterPro" id="IPR017871">
    <property type="entry name" value="ABC_transporter-like_CS"/>
</dbReference>
<dbReference type="InterPro" id="IPR003439">
    <property type="entry name" value="ABC_transporter-like_ATP-bd"/>
</dbReference>
<dbReference type="Gene3D" id="3.40.50.300">
    <property type="entry name" value="P-loop containing nucleotide triphosphate hydrolases"/>
    <property type="match status" value="1"/>
</dbReference>
<name>A0A2T0SZB9_9PSEU</name>
<dbReference type="GO" id="GO:0015833">
    <property type="term" value="P:peptide transport"/>
    <property type="evidence" value="ECO:0007669"/>
    <property type="project" value="InterPro"/>
</dbReference>
<keyword evidence="2" id="KW-0547">Nucleotide-binding</keyword>
<dbReference type="EMBL" id="PVTF01000008">
    <property type="protein sequence ID" value="PRY38756.1"/>
    <property type="molecule type" value="Genomic_DNA"/>
</dbReference>
<dbReference type="PROSITE" id="PS00211">
    <property type="entry name" value="ABC_TRANSPORTER_1"/>
    <property type="match status" value="1"/>
</dbReference>
<accession>A0A2T0SZB9</accession>
<evidence type="ECO:0000256" key="1">
    <source>
        <dbReference type="ARBA" id="ARBA00022448"/>
    </source>
</evidence>
<proteinExistence type="predicted"/>
<evidence type="ECO:0000313" key="5">
    <source>
        <dbReference type="EMBL" id="PRY38756.1"/>
    </source>
</evidence>
<dbReference type="GO" id="GO:0016887">
    <property type="term" value="F:ATP hydrolysis activity"/>
    <property type="evidence" value="ECO:0007669"/>
    <property type="project" value="InterPro"/>
</dbReference>
<dbReference type="SUPFAM" id="SSF52540">
    <property type="entry name" value="P-loop containing nucleoside triphosphate hydrolases"/>
    <property type="match status" value="1"/>
</dbReference>
<dbReference type="GO" id="GO:0055085">
    <property type="term" value="P:transmembrane transport"/>
    <property type="evidence" value="ECO:0007669"/>
    <property type="project" value="UniProtKB-ARBA"/>
</dbReference>
<gene>
    <name evidence="5" type="ORF">CLV43_108156</name>
</gene>
<protein>
    <submittedName>
        <fullName evidence="5">Peptide/nickel transport system ATP-binding protein</fullName>
    </submittedName>
</protein>